<dbReference type="FunFam" id="3.30.420.40:FF:000028">
    <property type="entry name" value="heat shock 70 kDa protein-like"/>
    <property type="match status" value="1"/>
</dbReference>
<evidence type="ECO:0000256" key="2">
    <source>
        <dbReference type="ARBA" id="ARBA00022741"/>
    </source>
</evidence>
<reference evidence="4" key="1">
    <citation type="submission" date="2025-08" db="UniProtKB">
        <authorList>
            <consortium name="Ensembl"/>
        </authorList>
    </citation>
    <scope>IDENTIFICATION</scope>
</reference>
<reference evidence="4" key="2">
    <citation type="submission" date="2025-09" db="UniProtKB">
        <authorList>
            <consortium name="Ensembl"/>
        </authorList>
    </citation>
    <scope>IDENTIFICATION</scope>
</reference>
<dbReference type="Gene3D" id="3.30.420.40">
    <property type="match status" value="1"/>
</dbReference>
<evidence type="ECO:0000313" key="4">
    <source>
        <dbReference type="Ensembl" id="ENSMMSP00000013987.1"/>
    </source>
</evidence>
<dbReference type="GO" id="GO:0034663">
    <property type="term" value="C:endoplasmic reticulum chaperone complex"/>
    <property type="evidence" value="ECO:0007669"/>
    <property type="project" value="TreeGrafter"/>
</dbReference>
<dbReference type="PANTHER" id="PTHR45639">
    <property type="entry name" value="HSC70CB, ISOFORM G-RELATED"/>
    <property type="match status" value="1"/>
</dbReference>
<dbReference type="AlphaFoldDB" id="A0A8C6DCP7"/>
<dbReference type="Proteomes" id="UP000694544">
    <property type="component" value="Unplaced"/>
</dbReference>
<keyword evidence="3" id="KW-0067">ATP-binding</keyword>
<dbReference type="SUPFAM" id="SSF53067">
    <property type="entry name" value="Actin-like ATPase domain"/>
    <property type="match status" value="1"/>
</dbReference>
<evidence type="ECO:0000313" key="5">
    <source>
        <dbReference type="Proteomes" id="UP000694544"/>
    </source>
</evidence>
<dbReference type="GO" id="GO:0140662">
    <property type="term" value="F:ATP-dependent protein folding chaperone"/>
    <property type="evidence" value="ECO:0007669"/>
    <property type="project" value="InterPro"/>
</dbReference>
<sequence length="141" mass="15388">MAAIGIHLSCTSACVAVHKDGWTDVAANDMGDRDTPAVVAYLKNEEVVGLAAKQSRIRNISNSVMKVKQILGRRYAVVPQPWKHPAFCEEHSPLVIKPVKALCSHWSSPHPKQRPKVGFFSALASCLFATYLQVALPNLLA</sequence>
<keyword evidence="5" id="KW-1185">Reference proteome</keyword>
<name>A0A8C6DCP7_MOSMO</name>
<dbReference type="InterPro" id="IPR043129">
    <property type="entry name" value="ATPase_NBD"/>
</dbReference>
<evidence type="ECO:0000256" key="1">
    <source>
        <dbReference type="ARBA" id="ARBA00007381"/>
    </source>
</evidence>
<dbReference type="PANTHER" id="PTHR45639:SF34">
    <property type="entry name" value="CHAPERONE PROTEIN DNAK"/>
    <property type="match status" value="1"/>
</dbReference>
<dbReference type="InterPro" id="IPR013126">
    <property type="entry name" value="Hsp_70_fam"/>
</dbReference>
<proteinExistence type="inferred from homology"/>
<dbReference type="GO" id="GO:0030968">
    <property type="term" value="P:endoplasmic reticulum unfolded protein response"/>
    <property type="evidence" value="ECO:0007669"/>
    <property type="project" value="TreeGrafter"/>
</dbReference>
<protein>
    <submittedName>
        <fullName evidence="4">Uncharacterized protein</fullName>
    </submittedName>
</protein>
<comment type="similarity">
    <text evidence="1">Belongs to the heat shock protein 70 family.</text>
</comment>
<dbReference type="Pfam" id="PF00012">
    <property type="entry name" value="HSP70"/>
    <property type="match status" value="1"/>
</dbReference>
<organism evidence="4 5">
    <name type="scientific">Moschus moschiferus</name>
    <name type="common">Siberian musk deer</name>
    <name type="synonym">Moschus sibiricus</name>
    <dbReference type="NCBI Taxonomy" id="68415"/>
    <lineage>
        <taxon>Eukaryota</taxon>
        <taxon>Metazoa</taxon>
        <taxon>Chordata</taxon>
        <taxon>Craniata</taxon>
        <taxon>Vertebrata</taxon>
        <taxon>Euteleostomi</taxon>
        <taxon>Mammalia</taxon>
        <taxon>Eutheria</taxon>
        <taxon>Laurasiatheria</taxon>
        <taxon>Artiodactyla</taxon>
        <taxon>Ruminantia</taxon>
        <taxon>Pecora</taxon>
        <taxon>Moschidae</taxon>
        <taxon>Moschus</taxon>
    </lineage>
</organism>
<dbReference type="Ensembl" id="ENSMMST00000015441.1">
    <property type="protein sequence ID" value="ENSMMSP00000013987.1"/>
    <property type="gene ID" value="ENSMMSG00000010683.1"/>
</dbReference>
<dbReference type="GeneTree" id="ENSGT00940000156380"/>
<evidence type="ECO:0000256" key="3">
    <source>
        <dbReference type="ARBA" id="ARBA00022840"/>
    </source>
</evidence>
<dbReference type="GO" id="GO:0005524">
    <property type="term" value="F:ATP binding"/>
    <property type="evidence" value="ECO:0007669"/>
    <property type="project" value="UniProtKB-KW"/>
</dbReference>
<accession>A0A8C6DCP7</accession>
<keyword evidence="2" id="KW-0547">Nucleotide-binding</keyword>